<sequence length="58" mass="6364">MASSHRKAGLDWTDDVLESRSNGGETMAGFGFLGMQGAVDERYDVSVTRYPSIHRLTS</sequence>
<reference evidence="1" key="2">
    <citation type="submission" date="2013-04" db="UniProtKB">
        <authorList>
            <consortium name="EnsemblPlants"/>
        </authorList>
    </citation>
    <scope>IDENTIFICATION</scope>
</reference>
<dbReference type="HOGENOM" id="CLU_2982270_0_0_1"/>
<keyword evidence="2" id="KW-1185">Reference proteome</keyword>
<evidence type="ECO:0000313" key="1">
    <source>
        <dbReference type="EnsemblPlants" id="OB04G37090.1"/>
    </source>
</evidence>
<name>J3M2T4_ORYBR</name>
<dbReference type="Gramene" id="OB04G37090.1">
    <property type="protein sequence ID" value="OB04G37090.1"/>
    <property type="gene ID" value="OB04G37090"/>
</dbReference>
<protein>
    <submittedName>
        <fullName evidence="1">Uncharacterized protein</fullName>
    </submittedName>
</protein>
<dbReference type="Proteomes" id="UP000006038">
    <property type="component" value="Chromosome 4"/>
</dbReference>
<dbReference type="EnsemblPlants" id="OB04G37090.1">
    <property type="protein sequence ID" value="OB04G37090.1"/>
    <property type="gene ID" value="OB04G37090"/>
</dbReference>
<organism evidence="1">
    <name type="scientific">Oryza brachyantha</name>
    <name type="common">malo sina</name>
    <dbReference type="NCBI Taxonomy" id="4533"/>
    <lineage>
        <taxon>Eukaryota</taxon>
        <taxon>Viridiplantae</taxon>
        <taxon>Streptophyta</taxon>
        <taxon>Embryophyta</taxon>
        <taxon>Tracheophyta</taxon>
        <taxon>Spermatophyta</taxon>
        <taxon>Magnoliopsida</taxon>
        <taxon>Liliopsida</taxon>
        <taxon>Poales</taxon>
        <taxon>Poaceae</taxon>
        <taxon>BOP clade</taxon>
        <taxon>Oryzoideae</taxon>
        <taxon>Oryzeae</taxon>
        <taxon>Oryzinae</taxon>
        <taxon>Oryza</taxon>
    </lineage>
</organism>
<dbReference type="AlphaFoldDB" id="J3M2T4"/>
<evidence type="ECO:0000313" key="2">
    <source>
        <dbReference type="Proteomes" id="UP000006038"/>
    </source>
</evidence>
<proteinExistence type="predicted"/>
<accession>J3M2T4</accession>
<reference evidence="1" key="1">
    <citation type="journal article" date="2013" name="Nat. Commun.">
        <title>Whole-genome sequencing of Oryza brachyantha reveals mechanisms underlying Oryza genome evolution.</title>
        <authorList>
            <person name="Chen J."/>
            <person name="Huang Q."/>
            <person name="Gao D."/>
            <person name="Wang J."/>
            <person name="Lang Y."/>
            <person name="Liu T."/>
            <person name="Li B."/>
            <person name="Bai Z."/>
            <person name="Luis Goicoechea J."/>
            <person name="Liang C."/>
            <person name="Chen C."/>
            <person name="Zhang W."/>
            <person name="Sun S."/>
            <person name="Liao Y."/>
            <person name="Zhang X."/>
            <person name="Yang L."/>
            <person name="Song C."/>
            <person name="Wang M."/>
            <person name="Shi J."/>
            <person name="Liu G."/>
            <person name="Liu J."/>
            <person name="Zhou H."/>
            <person name="Zhou W."/>
            <person name="Yu Q."/>
            <person name="An N."/>
            <person name="Chen Y."/>
            <person name="Cai Q."/>
            <person name="Wang B."/>
            <person name="Liu B."/>
            <person name="Min J."/>
            <person name="Huang Y."/>
            <person name="Wu H."/>
            <person name="Li Z."/>
            <person name="Zhang Y."/>
            <person name="Yin Y."/>
            <person name="Song W."/>
            <person name="Jiang J."/>
            <person name="Jackson S.A."/>
            <person name="Wing R.A."/>
            <person name="Wang J."/>
            <person name="Chen M."/>
        </authorList>
    </citation>
    <scope>NUCLEOTIDE SEQUENCE [LARGE SCALE GENOMIC DNA]</scope>
    <source>
        <strain evidence="1">cv. IRGC 101232</strain>
    </source>
</reference>